<name>A0A553NVX0_TIGCA</name>
<dbReference type="InterPro" id="IPR036047">
    <property type="entry name" value="F-box-like_dom_sf"/>
</dbReference>
<dbReference type="CDD" id="cd22100">
    <property type="entry name" value="F-box_FBXO28"/>
    <property type="match status" value="1"/>
</dbReference>
<evidence type="ECO:0000256" key="2">
    <source>
        <dbReference type="SAM" id="MobiDB-lite"/>
    </source>
</evidence>
<dbReference type="Proteomes" id="UP000318571">
    <property type="component" value="Chromosome 1"/>
</dbReference>
<dbReference type="Gene3D" id="1.20.1280.50">
    <property type="match status" value="1"/>
</dbReference>
<dbReference type="GO" id="GO:0003713">
    <property type="term" value="F:transcription coactivator activity"/>
    <property type="evidence" value="ECO:0007669"/>
    <property type="project" value="TreeGrafter"/>
</dbReference>
<dbReference type="Gene3D" id="1.20.1480.30">
    <property type="entry name" value="Designed four-helix bundle protein"/>
    <property type="match status" value="1"/>
</dbReference>
<dbReference type="SUPFAM" id="SSF81383">
    <property type="entry name" value="F-box domain"/>
    <property type="match status" value="1"/>
</dbReference>
<dbReference type="Pfam" id="PF12937">
    <property type="entry name" value="F-box-like"/>
    <property type="match status" value="1"/>
</dbReference>
<dbReference type="AlphaFoldDB" id="A0A553NVX0"/>
<feature type="compositionally biased region" description="Polar residues" evidence="2">
    <location>
        <begin position="1"/>
        <end position="11"/>
    </location>
</feature>
<accession>A0A553NVX0</accession>
<evidence type="ECO:0000256" key="1">
    <source>
        <dbReference type="SAM" id="Coils"/>
    </source>
</evidence>
<dbReference type="SMART" id="SM00256">
    <property type="entry name" value="FBOX"/>
    <property type="match status" value="1"/>
</dbReference>
<feature type="region of interest" description="Disordered" evidence="2">
    <location>
        <begin position="1"/>
        <end position="57"/>
    </location>
</feature>
<dbReference type="InterPro" id="IPR039719">
    <property type="entry name" value="FBXO28"/>
</dbReference>
<dbReference type="PANTHER" id="PTHR13252">
    <property type="entry name" value="F-BOX ONLY PROTEIN 28"/>
    <property type="match status" value="1"/>
</dbReference>
<dbReference type="PANTHER" id="PTHR13252:SF1">
    <property type="entry name" value="DAMPENED, ISOFORM A"/>
    <property type="match status" value="1"/>
</dbReference>
<feature type="coiled-coil region" evidence="1">
    <location>
        <begin position="366"/>
        <end position="414"/>
    </location>
</feature>
<evidence type="ECO:0000313" key="4">
    <source>
        <dbReference type="EMBL" id="TRY69569.1"/>
    </source>
</evidence>
<evidence type="ECO:0000313" key="5">
    <source>
        <dbReference type="Proteomes" id="UP000318571"/>
    </source>
</evidence>
<dbReference type="EMBL" id="VCGU01000010">
    <property type="protein sequence ID" value="TRY69569.1"/>
    <property type="molecule type" value="Genomic_DNA"/>
</dbReference>
<evidence type="ECO:0000259" key="3">
    <source>
        <dbReference type="PROSITE" id="PS50181"/>
    </source>
</evidence>
<reference evidence="4 5" key="1">
    <citation type="journal article" date="2018" name="Nat. Ecol. Evol.">
        <title>Genomic signatures of mitonuclear coevolution across populations of Tigriopus californicus.</title>
        <authorList>
            <person name="Barreto F.S."/>
            <person name="Watson E.T."/>
            <person name="Lima T.G."/>
            <person name="Willett C.S."/>
            <person name="Edmands S."/>
            <person name="Li W."/>
            <person name="Burton R.S."/>
        </authorList>
    </citation>
    <scope>NUCLEOTIDE SEQUENCE [LARGE SCALE GENOMIC DNA]</scope>
    <source>
        <strain evidence="4 5">San Diego</strain>
    </source>
</reference>
<sequence>MRPHTRTQCQDGTRCEECQKPGPSSNPVSLSTTPSSSCSSSPNSSVCDDEQPKKLDPPEALNLEKLEGFPHPLLPETIAPNGFMLDQSGTFLVPSPIQRPKARSVTSSLSTVSELGGNSRNAPKRNILLVELPAEVLIQILRYLPYSEISHYRTVSRRFNELCSSILNTTFQKFQSQMLKRFHSIKSKMPRRESARRNHPLARESDIIETLHMRLTLLQMTFGKHIERKHVCFFAGEILDEVTRIVSYIHNTPNLGRAYKVTDELFDLSTMAMEYFKEKLEPTLPDITYFAADFLDDIAPYKTPVKKQSQNGNSNGLFMDSPCSSRASVADSAVSEPWFGSSMADDIAPTSNVVLRKSIRSIRKGMKRQNTDLNEVKRELKSCKTKIETQTKQIQEYSQRLEDYDKKFEESANKFQTLLTELNKCKTELQFWRSKASQGSIHLASNEPIPNGGEVEPNGDHPMEPFKPPDYNGGDEDSSGPHGESPNSPRVVTRGSYSSGPPSPSSSTCGSTRKRRLRHDDENEGNEPPRKSLRGTSTFGASASASSTTPASNSCTTRSGAKRPKVSL</sequence>
<protein>
    <recommendedName>
        <fullName evidence="3">F-box domain-containing protein</fullName>
    </recommendedName>
</protein>
<feature type="compositionally biased region" description="Low complexity" evidence="2">
    <location>
        <begin position="23"/>
        <end position="46"/>
    </location>
</feature>
<gene>
    <name evidence="4" type="ORF">TCAL_07637</name>
</gene>
<comment type="caution">
    <text evidence="4">The sequence shown here is derived from an EMBL/GenBank/DDBJ whole genome shotgun (WGS) entry which is preliminary data.</text>
</comment>
<dbReference type="GO" id="GO:0005634">
    <property type="term" value="C:nucleus"/>
    <property type="evidence" value="ECO:0007669"/>
    <property type="project" value="TreeGrafter"/>
</dbReference>
<organism evidence="4 5">
    <name type="scientific">Tigriopus californicus</name>
    <name type="common">Marine copepod</name>
    <dbReference type="NCBI Taxonomy" id="6832"/>
    <lineage>
        <taxon>Eukaryota</taxon>
        <taxon>Metazoa</taxon>
        <taxon>Ecdysozoa</taxon>
        <taxon>Arthropoda</taxon>
        <taxon>Crustacea</taxon>
        <taxon>Multicrustacea</taxon>
        <taxon>Hexanauplia</taxon>
        <taxon>Copepoda</taxon>
        <taxon>Harpacticoida</taxon>
        <taxon>Harpacticidae</taxon>
        <taxon>Tigriopus</taxon>
    </lineage>
</organism>
<feature type="domain" description="F-box" evidence="3">
    <location>
        <begin position="126"/>
        <end position="174"/>
    </location>
</feature>
<proteinExistence type="predicted"/>
<keyword evidence="5" id="KW-1185">Reference proteome</keyword>
<dbReference type="PROSITE" id="PS50181">
    <property type="entry name" value="FBOX"/>
    <property type="match status" value="1"/>
</dbReference>
<feature type="compositionally biased region" description="Low complexity" evidence="2">
    <location>
        <begin position="536"/>
        <end position="557"/>
    </location>
</feature>
<keyword evidence="1" id="KW-0175">Coiled coil</keyword>
<dbReference type="InterPro" id="IPR001810">
    <property type="entry name" value="F-box_dom"/>
</dbReference>
<feature type="compositionally biased region" description="Low complexity" evidence="2">
    <location>
        <begin position="493"/>
        <end position="511"/>
    </location>
</feature>
<feature type="region of interest" description="Disordered" evidence="2">
    <location>
        <begin position="437"/>
        <end position="568"/>
    </location>
</feature>